<evidence type="ECO:0000313" key="1">
    <source>
        <dbReference type="EMBL" id="KIM20730.1"/>
    </source>
</evidence>
<accession>A0A0C3A7Y5</accession>
<protein>
    <recommendedName>
        <fullName evidence="3">F-box domain-containing protein</fullName>
    </recommendedName>
</protein>
<reference evidence="2" key="2">
    <citation type="submission" date="2015-01" db="EMBL/GenBank/DDBJ databases">
        <title>Evolutionary Origins and Diversification of the Mycorrhizal Mutualists.</title>
        <authorList>
            <consortium name="DOE Joint Genome Institute"/>
            <consortium name="Mycorrhizal Genomics Consortium"/>
            <person name="Kohler A."/>
            <person name="Kuo A."/>
            <person name="Nagy L.G."/>
            <person name="Floudas D."/>
            <person name="Copeland A."/>
            <person name="Barry K.W."/>
            <person name="Cichocki N."/>
            <person name="Veneault-Fourrey C."/>
            <person name="LaButti K."/>
            <person name="Lindquist E.A."/>
            <person name="Lipzen A."/>
            <person name="Lundell T."/>
            <person name="Morin E."/>
            <person name="Murat C."/>
            <person name="Riley R."/>
            <person name="Ohm R."/>
            <person name="Sun H."/>
            <person name="Tunlid A."/>
            <person name="Henrissat B."/>
            <person name="Grigoriev I.V."/>
            <person name="Hibbett D.S."/>
            <person name="Martin F."/>
        </authorList>
    </citation>
    <scope>NUCLEOTIDE SEQUENCE [LARGE SCALE GENOMIC DNA]</scope>
    <source>
        <strain evidence="2">MAFF 305830</strain>
    </source>
</reference>
<dbReference type="HOGENOM" id="CLU_407193_0_0_1"/>
<gene>
    <name evidence="1" type="ORF">M408DRAFT_30123</name>
</gene>
<reference evidence="1 2" key="1">
    <citation type="submission" date="2014-04" db="EMBL/GenBank/DDBJ databases">
        <authorList>
            <consortium name="DOE Joint Genome Institute"/>
            <person name="Kuo A."/>
            <person name="Zuccaro A."/>
            <person name="Kohler A."/>
            <person name="Nagy L.G."/>
            <person name="Floudas D."/>
            <person name="Copeland A."/>
            <person name="Barry K.W."/>
            <person name="Cichocki N."/>
            <person name="Veneault-Fourrey C."/>
            <person name="LaButti K."/>
            <person name="Lindquist E.A."/>
            <person name="Lipzen A."/>
            <person name="Lundell T."/>
            <person name="Morin E."/>
            <person name="Murat C."/>
            <person name="Sun H."/>
            <person name="Tunlid A."/>
            <person name="Henrissat B."/>
            <person name="Grigoriev I.V."/>
            <person name="Hibbett D.S."/>
            <person name="Martin F."/>
            <person name="Nordberg H.P."/>
            <person name="Cantor M.N."/>
            <person name="Hua S.X."/>
        </authorList>
    </citation>
    <scope>NUCLEOTIDE SEQUENCE [LARGE SCALE GENOMIC DNA]</scope>
    <source>
        <strain evidence="1 2">MAFF 305830</strain>
    </source>
</reference>
<dbReference type="EMBL" id="KN824411">
    <property type="protein sequence ID" value="KIM20730.1"/>
    <property type="molecule type" value="Genomic_DNA"/>
</dbReference>
<sequence length="665" mass="75646">MVSQRVLRYQHPIPKVARIPVLDHCGIFKVPFNYDILYDIFLNFVAIDWAGPFTLILVCNKWRDIVISNPKLWTLIMVDDSEADWLDRAVIGAHLSQELPLQIVLRVPFLSTTPMEFLTRRRATLIVEFTCQYEAGANRRHLWSFDSIVSYEEFKLNEEEFKNANESVISFLKDGLKDQIVILAGDEQRAGFAYSMWQTYQEVAAGRRLNEIVQDSLQTYITDLRFIHESDNNPARVQLLDVWEILPTLPHLTRLDISDSMVNWSKDTTLAPISLPRLHDLLIESSVYHYLPFCFAKNSWLGLFDLLGYLTASNVENLMLCGSLRRMLAFTMKENIGVLPSNLKFLISYLDESEGGPLDLPTESKTWGRMTAFVIYLPDLDKECSSMAAFEVAVAMERFLGFLPQTCSIKIDLSNRYAIPTYLSTPAIDDPIMNPLMRSDYRTRQTQEHEELVSSLIPSSSSRRFFHWKTPTVQIFIADEDGKLIAKTLDGSLGPPAIMPGDTIIDFSNMTDVRFSTYEADIFISYHKEKSLRVLILHSPTTDIFAKISEHADSLPRLTILGLEYVPTWGDLIRFLGSFNKNHSGGGISVLRLSGLPHPSIVQELKNALNSGPSGYTTKYVDKVFRGPELGCRSCFISGWTCFLDEGDCMRFSGVRMVTITKDPW</sequence>
<organism evidence="1 2">
    <name type="scientific">Serendipita vermifera MAFF 305830</name>
    <dbReference type="NCBI Taxonomy" id="933852"/>
    <lineage>
        <taxon>Eukaryota</taxon>
        <taxon>Fungi</taxon>
        <taxon>Dikarya</taxon>
        <taxon>Basidiomycota</taxon>
        <taxon>Agaricomycotina</taxon>
        <taxon>Agaricomycetes</taxon>
        <taxon>Sebacinales</taxon>
        <taxon>Serendipitaceae</taxon>
        <taxon>Serendipita</taxon>
    </lineage>
</organism>
<dbReference type="AlphaFoldDB" id="A0A0C3A7Y5"/>
<dbReference type="Proteomes" id="UP000054097">
    <property type="component" value="Unassembled WGS sequence"/>
</dbReference>
<evidence type="ECO:0000313" key="2">
    <source>
        <dbReference type="Proteomes" id="UP000054097"/>
    </source>
</evidence>
<keyword evidence="2" id="KW-1185">Reference proteome</keyword>
<proteinExistence type="predicted"/>
<name>A0A0C3A7Y5_SERVB</name>
<evidence type="ECO:0008006" key="3">
    <source>
        <dbReference type="Google" id="ProtNLM"/>
    </source>
</evidence>
<dbReference type="OrthoDB" id="3359674at2759"/>